<dbReference type="Proteomes" id="UP000678499">
    <property type="component" value="Unassembled WGS sequence"/>
</dbReference>
<keyword evidence="7 11" id="KW-0472">Membrane</keyword>
<dbReference type="CDD" id="cd20535">
    <property type="entry name" value="CYCLIN_CCNM_CCNQ_rpt2"/>
    <property type="match status" value="1"/>
</dbReference>
<dbReference type="Gene3D" id="1.10.472.10">
    <property type="entry name" value="Cyclin-like"/>
    <property type="match status" value="2"/>
</dbReference>
<feature type="binding site" evidence="9">
    <location>
        <position position="96"/>
    </location>
    <ligand>
        <name>Zn(2+)</name>
        <dbReference type="ChEBI" id="CHEBI:29105"/>
    </ligand>
</feature>
<evidence type="ECO:0000256" key="4">
    <source>
        <dbReference type="ARBA" id="ARBA00019501"/>
    </source>
</evidence>
<evidence type="ECO:0000256" key="10">
    <source>
        <dbReference type="RuleBase" id="RU000383"/>
    </source>
</evidence>
<dbReference type="InterPro" id="IPR048053">
    <property type="entry name" value="Cyclin-Q_second_cyclin_box"/>
</dbReference>
<dbReference type="EMBL" id="CAJPEX010001231">
    <property type="protein sequence ID" value="CAG0918594.1"/>
    <property type="molecule type" value="Genomic_DNA"/>
</dbReference>
<evidence type="ECO:0000256" key="8">
    <source>
        <dbReference type="ARBA" id="ARBA00032419"/>
    </source>
</evidence>
<keyword evidence="6 11" id="KW-1133">Transmembrane helix</keyword>
<dbReference type="Pfam" id="PF00134">
    <property type="entry name" value="Cyclin_N"/>
    <property type="match status" value="1"/>
</dbReference>
<evidence type="ECO:0000256" key="5">
    <source>
        <dbReference type="ARBA" id="ARBA00022692"/>
    </source>
</evidence>
<sequence length="567" mass="64166">MAQIELLKADDVPEEHREPWILSGYRQCPSSLRSCLLSLFTTCNETANFWTHFLPGVFFLYKTMAALRTSEEPGQLAYVCFLSSLAVFLLTSSFAHALWPIGKQTRDACFFLDYAAMNLYMFGSAAGIYVFFFSPNFYMTTIGKVYVTLAGFLCPASTLVSCLSRFAKGHNLRKITKLGAFAMLYSWTTLPLLYDLTMHGRFSELANEVMHIFILCLGVGIYALHWPECWFPGLFDFLGHSHNWLHCLGALAVHCQYLGLSARKQAHGPSLPGGPERVTAYCNGLLRVFTGVLIANVGIICGCVMLKSRLSHAKLAMNSAERERSFSRRSGRGKVSYCQMNDDFATVAFIFECGTKLDMDMTTICLAASYFHRFSAVAEMSEYDQYMIAATCLYLAAKMEEKAVAARDLINVVQNTLHPDKEVLPLDEVFSACEKSLAHLELHICRMLKFEMVVDTPHKFLLHYLHDMDNWIGSQLWNDLPIPEMCWTLLQDFFFSSNVLKYSPQHVAIAIIYFSLQVYGRELPEDHGSQWMKVLCPTVELEKVWTIIDDLQSVFEKEAALFPSIAD</sequence>
<comment type="similarity">
    <text evidence="2">Belongs to the ADIPOR family.</text>
</comment>
<feature type="transmembrane region" description="Helical" evidence="11">
    <location>
        <begin position="47"/>
        <end position="64"/>
    </location>
</feature>
<feature type="transmembrane region" description="Helical" evidence="11">
    <location>
        <begin position="119"/>
        <end position="138"/>
    </location>
</feature>
<evidence type="ECO:0000313" key="14">
    <source>
        <dbReference type="Proteomes" id="UP000678499"/>
    </source>
</evidence>
<dbReference type="InterPro" id="IPR013763">
    <property type="entry name" value="Cyclin-like_dom"/>
</dbReference>
<reference evidence="13" key="1">
    <citation type="submission" date="2020-11" db="EMBL/GenBank/DDBJ databases">
        <authorList>
            <person name="Tran Van P."/>
        </authorList>
    </citation>
    <scope>NUCLEOTIDE SEQUENCE</scope>
</reference>
<dbReference type="SMART" id="SM00385">
    <property type="entry name" value="CYCLIN"/>
    <property type="match status" value="1"/>
</dbReference>
<keyword evidence="14" id="KW-1185">Reference proteome</keyword>
<dbReference type="SUPFAM" id="SSF47954">
    <property type="entry name" value="Cyclin-like"/>
    <property type="match status" value="2"/>
</dbReference>
<dbReference type="Pfam" id="PF03006">
    <property type="entry name" value="HlyIII"/>
    <property type="match status" value="1"/>
</dbReference>
<comment type="similarity">
    <text evidence="3">Belongs to the cyclin family. Cyclin-like FAM58 subfamily.</text>
</comment>
<organism evidence="13">
    <name type="scientific">Notodromas monacha</name>
    <dbReference type="NCBI Taxonomy" id="399045"/>
    <lineage>
        <taxon>Eukaryota</taxon>
        <taxon>Metazoa</taxon>
        <taxon>Ecdysozoa</taxon>
        <taxon>Arthropoda</taxon>
        <taxon>Crustacea</taxon>
        <taxon>Oligostraca</taxon>
        <taxon>Ostracoda</taxon>
        <taxon>Podocopa</taxon>
        <taxon>Podocopida</taxon>
        <taxon>Cypridocopina</taxon>
        <taxon>Cypridoidea</taxon>
        <taxon>Cyprididae</taxon>
        <taxon>Notodromas</taxon>
    </lineage>
</organism>
<protein>
    <recommendedName>
        <fullName evidence="4">Cyclin-Q</fullName>
    </recommendedName>
    <alternativeName>
        <fullName evidence="8">Cyclin-related protein FAM58A</fullName>
    </alternativeName>
</protein>
<evidence type="ECO:0000259" key="12">
    <source>
        <dbReference type="SMART" id="SM00385"/>
    </source>
</evidence>
<proteinExistence type="inferred from homology"/>
<gene>
    <name evidence="13" type="ORF">NMOB1V02_LOCUS6145</name>
</gene>
<dbReference type="PANTHER" id="PTHR20855:SF143">
    <property type="entry name" value="MEMBRANE PROGESTIN RECEPTOR EPSILON"/>
    <property type="match status" value="1"/>
</dbReference>
<keyword evidence="9" id="KW-0862">Zinc</keyword>
<dbReference type="PANTHER" id="PTHR20855">
    <property type="entry name" value="ADIPOR/PROGESTIN RECEPTOR-RELATED"/>
    <property type="match status" value="1"/>
</dbReference>
<dbReference type="AlphaFoldDB" id="A0A7R9GDI9"/>
<evidence type="ECO:0000256" key="1">
    <source>
        <dbReference type="ARBA" id="ARBA00004141"/>
    </source>
</evidence>
<dbReference type="GO" id="GO:0038023">
    <property type="term" value="F:signaling receptor activity"/>
    <property type="evidence" value="ECO:0007669"/>
    <property type="project" value="TreeGrafter"/>
</dbReference>
<feature type="transmembrane region" description="Helical" evidence="11">
    <location>
        <begin position="178"/>
        <end position="197"/>
    </location>
</feature>
<evidence type="ECO:0000256" key="6">
    <source>
        <dbReference type="ARBA" id="ARBA00022989"/>
    </source>
</evidence>
<evidence type="ECO:0000256" key="7">
    <source>
        <dbReference type="ARBA" id="ARBA00023136"/>
    </source>
</evidence>
<dbReference type="GO" id="GO:0016020">
    <property type="term" value="C:membrane"/>
    <property type="evidence" value="ECO:0007669"/>
    <property type="project" value="UniProtKB-SubCell"/>
</dbReference>
<dbReference type="OrthoDB" id="79090at2759"/>
<dbReference type="CDD" id="cd20534">
    <property type="entry name" value="CYCLIN_CCNM_CCNQ_rpt1"/>
    <property type="match status" value="1"/>
</dbReference>
<feature type="transmembrane region" description="Helical" evidence="11">
    <location>
        <begin position="145"/>
        <end position="166"/>
    </location>
</feature>
<keyword evidence="9" id="KW-0479">Metal-binding</keyword>
<dbReference type="EMBL" id="OA883268">
    <property type="protein sequence ID" value="CAD7278442.1"/>
    <property type="molecule type" value="Genomic_DNA"/>
</dbReference>
<dbReference type="InterPro" id="IPR004254">
    <property type="entry name" value="AdipoR/HlyIII-related"/>
</dbReference>
<feature type="transmembrane region" description="Helical" evidence="11">
    <location>
        <begin position="285"/>
        <end position="306"/>
    </location>
</feature>
<comment type="subcellular location">
    <subcellularLocation>
        <location evidence="1">Membrane</location>
        <topology evidence="1">Multi-pass membrane protein</topology>
    </subcellularLocation>
</comment>
<dbReference type="GO" id="GO:0046872">
    <property type="term" value="F:metal ion binding"/>
    <property type="evidence" value="ECO:0007669"/>
    <property type="project" value="UniProtKB-KW"/>
</dbReference>
<feature type="binding site" evidence="9">
    <location>
        <position position="242"/>
    </location>
    <ligand>
        <name>Zn(2+)</name>
        <dbReference type="ChEBI" id="CHEBI:29105"/>
    </ligand>
</feature>
<keyword evidence="10" id="KW-0195">Cyclin</keyword>
<feature type="domain" description="Cyclin-like" evidence="12">
    <location>
        <begin position="348"/>
        <end position="446"/>
    </location>
</feature>
<keyword evidence="5 11" id="KW-0812">Transmembrane</keyword>
<evidence type="ECO:0000256" key="3">
    <source>
        <dbReference type="ARBA" id="ARBA00010390"/>
    </source>
</evidence>
<dbReference type="InterPro" id="IPR006671">
    <property type="entry name" value="Cyclin_N"/>
</dbReference>
<feature type="transmembrane region" description="Helical" evidence="11">
    <location>
        <begin position="209"/>
        <end position="226"/>
    </location>
</feature>
<evidence type="ECO:0000256" key="2">
    <source>
        <dbReference type="ARBA" id="ARBA00007018"/>
    </source>
</evidence>
<accession>A0A7R9GDI9</accession>
<dbReference type="InterPro" id="IPR036915">
    <property type="entry name" value="Cyclin-like_sf"/>
</dbReference>
<evidence type="ECO:0000256" key="9">
    <source>
        <dbReference type="PIRSR" id="PIRSR604254-1"/>
    </source>
</evidence>
<feature type="binding site" evidence="9">
    <location>
        <position position="246"/>
    </location>
    <ligand>
        <name>Zn(2+)</name>
        <dbReference type="ChEBI" id="CHEBI:29105"/>
    </ligand>
</feature>
<evidence type="ECO:0000256" key="11">
    <source>
        <dbReference type="SAM" id="Phobius"/>
    </source>
</evidence>
<dbReference type="InterPro" id="IPR048055">
    <property type="entry name" value="Cyclin-Q_first_cyclin_box"/>
</dbReference>
<feature type="transmembrane region" description="Helical" evidence="11">
    <location>
        <begin position="76"/>
        <end position="99"/>
    </location>
</feature>
<evidence type="ECO:0000313" key="13">
    <source>
        <dbReference type="EMBL" id="CAD7278442.1"/>
    </source>
</evidence>
<name>A0A7R9GDI9_9CRUS</name>